<reference evidence="2" key="1">
    <citation type="submission" date="2022-07" db="EMBL/GenBank/DDBJ databases">
        <title>Enhanced cultured diversity of the mouse gut microbiota enables custom-made synthetic communities.</title>
        <authorList>
            <person name="Afrizal A."/>
        </authorList>
    </citation>
    <scope>NUCLEOTIDE SEQUENCE</scope>
    <source>
        <strain evidence="2">DSM 28593</strain>
    </source>
</reference>
<feature type="transmembrane region" description="Helical" evidence="1">
    <location>
        <begin position="27"/>
        <end position="49"/>
    </location>
</feature>
<dbReference type="RefSeq" id="WP_257532874.1">
    <property type="nucleotide sequence ID" value="NZ_JANKAS010000017.1"/>
</dbReference>
<protein>
    <submittedName>
        <fullName evidence="2">Uncharacterized protein</fullName>
    </submittedName>
</protein>
<gene>
    <name evidence="2" type="ORF">NSA47_13575</name>
</gene>
<sequence length="52" mass="5745">MELGVGLLIFGAVLVYGAKMITKIFQWISFLALKLIGFIIAVVGILYIFNII</sequence>
<accession>A0AAE3HID4</accession>
<evidence type="ECO:0000313" key="3">
    <source>
        <dbReference type="Proteomes" id="UP001205748"/>
    </source>
</evidence>
<dbReference type="EMBL" id="JANKAS010000017">
    <property type="protein sequence ID" value="MCR1899994.1"/>
    <property type="molecule type" value="Genomic_DNA"/>
</dbReference>
<keyword evidence="1" id="KW-0812">Transmembrane</keyword>
<comment type="caution">
    <text evidence="2">The sequence shown here is derived from an EMBL/GenBank/DDBJ whole genome shotgun (WGS) entry which is preliminary data.</text>
</comment>
<keyword evidence="1" id="KW-1133">Transmembrane helix</keyword>
<dbReference type="AlphaFoldDB" id="A0AAE3HID4"/>
<proteinExistence type="predicted"/>
<dbReference type="Proteomes" id="UP001205748">
    <property type="component" value="Unassembled WGS sequence"/>
</dbReference>
<evidence type="ECO:0000256" key="1">
    <source>
        <dbReference type="SAM" id="Phobius"/>
    </source>
</evidence>
<keyword evidence="3" id="KW-1185">Reference proteome</keyword>
<name>A0AAE3HID4_9FIRM</name>
<evidence type="ECO:0000313" key="2">
    <source>
        <dbReference type="EMBL" id="MCR1899994.1"/>
    </source>
</evidence>
<keyword evidence="1" id="KW-0472">Membrane</keyword>
<organism evidence="2 3">
    <name type="scientific">Irregularibacter muris</name>
    <dbReference type="NCBI Taxonomy" id="1796619"/>
    <lineage>
        <taxon>Bacteria</taxon>
        <taxon>Bacillati</taxon>
        <taxon>Bacillota</taxon>
        <taxon>Clostridia</taxon>
        <taxon>Eubacteriales</taxon>
        <taxon>Eubacteriaceae</taxon>
        <taxon>Irregularibacter</taxon>
    </lineage>
</organism>